<dbReference type="HOGENOM" id="CLU_020866_2_1_0"/>
<reference evidence="2 3" key="2">
    <citation type="journal article" date="2015" name="Biomed. Res. Int.">
        <title>Effects of Arsenite Resistance on the Growth and Functional Gene Expression of Leptospirillum ferriphilum and Acidithiobacillus thiooxidans in Pure Culture and Coculture.</title>
        <authorList>
            <person name="Jiang H."/>
            <person name="Liang Y."/>
            <person name="Yin H."/>
            <person name="Xiao Y."/>
            <person name="Guo X."/>
            <person name="Xu Y."/>
            <person name="Hu Q."/>
            <person name="Liu H."/>
            <person name="Liu X."/>
        </authorList>
    </citation>
    <scope>NUCLEOTIDE SEQUENCE [LARGE SCALE GENOMIC DNA]</scope>
    <source>
        <strain evidence="2 3">YSK</strain>
    </source>
</reference>
<dbReference type="EMBL" id="CP007243">
    <property type="protein sequence ID" value="AIA31468.1"/>
    <property type="molecule type" value="Genomic_DNA"/>
</dbReference>
<sequence length="512" mass="56171">MGMDFNDLGPKGKALLETPEPPSDGWGDPEPLNKPDDPLPFPLESLPGLVRCAVSEVATYTQAPMALIAGSALDSLSTAAQGLRNVQRGERLQGPTGTYRLSLAVSGERKTTEDDIFGAPIREWELEQLKKFQPILKESRAAFEAWEAEKAGIVQRIKEKSKAGQDTAELKRKLADIALAEPKAIRVPRILYGDITPEALAWRLSMGWPCGAVQSAEAGIIFGGHGMSSDSIMRNLALLNSLWDGGETRVDRRTSESFIVRGARLTMGLAVQPEVLASFFDQSHGLARGSGFLARFLLAWPESTQGTRFFQEAPAHSPMLTRYQDRITELLDETQPPDGENGLILPVIGFDPPAKKAWIETYNEIERSLAEDGELSTVRDVGAKAGDNLARLSAQYAILEGKESISLENVERASLLIAYHLHEARRIFAITKASPQVLLEGRLDTWLIRRAKETGNPIPKSAVLQFGPGPLRKKKTLDPALKTLAEANRIRISLMGRKEVIEVNPALFREDA</sequence>
<dbReference type="OrthoDB" id="9067983at2"/>
<reference evidence="3" key="1">
    <citation type="submission" date="2014-02" db="EMBL/GenBank/DDBJ databases">
        <title>Complete genome sequence and comparative genomic analysis of the nitrogen-fixing bacterium Leptospirillum ferriphilum YSK.</title>
        <authorList>
            <person name="Guo X."/>
            <person name="Yin H."/>
            <person name="Liang Y."/>
            <person name="Hu Q."/>
            <person name="Ma L."/>
            <person name="Xiao Y."/>
            <person name="Zhang X."/>
            <person name="Qiu G."/>
            <person name="Liu X."/>
        </authorList>
    </citation>
    <scope>NUCLEOTIDE SEQUENCE [LARGE SCALE GENOMIC DNA]</scope>
    <source>
        <strain evidence="3">YSK</strain>
    </source>
</reference>
<dbReference type="Proteomes" id="UP000027059">
    <property type="component" value="Chromosome"/>
</dbReference>
<evidence type="ECO:0008006" key="4">
    <source>
        <dbReference type="Google" id="ProtNLM"/>
    </source>
</evidence>
<evidence type="ECO:0000313" key="3">
    <source>
        <dbReference type="Proteomes" id="UP000027059"/>
    </source>
</evidence>
<gene>
    <name evidence="2" type="ORF">Y981_02150</name>
</gene>
<evidence type="ECO:0000256" key="1">
    <source>
        <dbReference type="SAM" id="MobiDB-lite"/>
    </source>
</evidence>
<keyword evidence="3" id="KW-1185">Reference proteome</keyword>
<organism evidence="2 3">
    <name type="scientific">Leptospirillum ferriphilum YSK</name>
    <dbReference type="NCBI Taxonomy" id="1441628"/>
    <lineage>
        <taxon>Bacteria</taxon>
        <taxon>Pseudomonadati</taxon>
        <taxon>Nitrospirota</taxon>
        <taxon>Nitrospiria</taxon>
        <taxon>Nitrospirales</taxon>
        <taxon>Nitrospiraceae</taxon>
        <taxon>Leptospirillum</taxon>
    </lineage>
</organism>
<dbReference type="InterPro" id="IPR025048">
    <property type="entry name" value="DUF3987"/>
</dbReference>
<evidence type="ECO:0000313" key="2">
    <source>
        <dbReference type="EMBL" id="AIA31468.1"/>
    </source>
</evidence>
<proteinExistence type="predicted"/>
<accession>A0A059XX26</accession>
<dbReference type="Pfam" id="PF13148">
    <property type="entry name" value="DUF3987"/>
    <property type="match status" value="1"/>
</dbReference>
<dbReference type="KEGG" id="lfp:Y981_02150"/>
<name>A0A059XX26_9BACT</name>
<dbReference type="AlphaFoldDB" id="A0A059XX26"/>
<protein>
    <recommendedName>
        <fullName evidence="4">DUF3987 domain-containing protein</fullName>
    </recommendedName>
</protein>
<feature type="region of interest" description="Disordered" evidence="1">
    <location>
        <begin position="1"/>
        <end position="40"/>
    </location>
</feature>